<keyword evidence="9 12" id="KW-0804">Transcription</keyword>
<dbReference type="PANTHER" id="PTHR33516:SF2">
    <property type="entry name" value="LEXA REPRESSOR-RELATED"/>
    <property type="match status" value="1"/>
</dbReference>
<comment type="caution">
    <text evidence="16">The sequence shown here is derived from an EMBL/GenBank/DDBJ whole genome shotgun (WGS) entry which is preliminary data.</text>
</comment>
<feature type="DNA-binding region" description="H-T-H motif" evidence="12">
    <location>
        <begin position="31"/>
        <end position="51"/>
    </location>
</feature>
<dbReference type="EMBL" id="AGWL01000001">
    <property type="protein sequence ID" value="EKU96069.1"/>
    <property type="molecule type" value="Genomic_DNA"/>
</dbReference>
<evidence type="ECO:0000256" key="1">
    <source>
        <dbReference type="ARBA" id="ARBA00007484"/>
    </source>
</evidence>
<dbReference type="AlphaFoldDB" id="K9EFP2"/>
<proteinExistence type="inferred from homology"/>
<evidence type="ECO:0000256" key="13">
    <source>
        <dbReference type="RuleBase" id="RU003991"/>
    </source>
</evidence>
<dbReference type="eggNOG" id="COG1974">
    <property type="taxonomic scope" value="Bacteria"/>
</dbReference>
<dbReference type="HAMAP" id="MF_00015">
    <property type="entry name" value="LexA"/>
    <property type="match status" value="1"/>
</dbReference>
<dbReference type="MEROPS" id="S24.001"/>
<evidence type="ECO:0000256" key="10">
    <source>
        <dbReference type="ARBA" id="ARBA00023204"/>
    </source>
</evidence>
<dbReference type="GO" id="GO:0006260">
    <property type="term" value="P:DNA replication"/>
    <property type="evidence" value="ECO:0007669"/>
    <property type="project" value="UniProtKB-UniRule"/>
</dbReference>
<dbReference type="PANTHER" id="PTHR33516">
    <property type="entry name" value="LEXA REPRESSOR"/>
    <property type="match status" value="1"/>
</dbReference>
<keyword evidence="11 12" id="KW-0742">SOS response</keyword>
<evidence type="ECO:0000259" key="14">
    <source>
        <dbReference type="Pfam" id="PF00717"/>
    </source>
</evidence>
<dbReference type="GO" id="GO:0006281">
    <property type="term" value="P:DNA repair"/>
    <property type="evidence" value="ECO:0007669"/>
    <property type="project" value="UniProtKB-UniRule"/>
</dbReference>
<evidence type="ECO:0000256" key="4">
    <source>
        <dbReference type="ARBA" id="ARBA00022763"/>
    </source>
</evidence>
<evidence type="ECO:0000256" key="11">
    <source>
        <dbReference type="ARBA" id="ARBA00023236"/>
    </source>
</evidence>
<dbReference type="InterPro" id="IPR036388">
    <property type="entry name" value="WH-like_DNA-bd_sf"/>
</dbReference>
<gene>
    <name evidence="12" type="primary">lexA</name>
    <name evidence="16" type="ORF">HMPREF9233_00157</name>
</gene>
<feature type="active site" description="For autocatalytic cleavage activity" evidence="12">
    <location>
        <position position="211"/>
    </location>
</feature>
<dbReference type="EC" id="3.4.21.88" evidence="12"/>
<evidence type="ECO:0000256" key="5">
    <source>
        <dbReference type="ARBA" id="ARBA00022801"/>
    </source>
</evidence>
<dbReference type="InterPro" id="IPR006199">
    <property type="entry name" value="LexA_DNA-bd_dom"/>
</dbReference>
<keyword evidence="3 12" id="KW-0235">DNA replication</keyword>
<organism evidence="16 17">
    <name type="scientific">Actinobaculum massiliense ACS-171-V-Col2</name>
    <dbReference type="NCBI Taxonomy" id="883066"/>
    <lineage>
        <taxon>Bacteria</taxon>
        <taxon>Bacillati</taxon>
        <taxon>Actinomycetota</taxon>
        <taxon>Actinomycetes</taxon>
        <taxon>Actinomycetales</taxon>
        <taxon>Actinomycetaceae</taxon>
        <taxon>Actinobaculum</taxon>
    </lineage>
</organism>
<dbReference type="Proteomes" id="UP000009888">
    <property type="component" value="Unassembled WGS sequence"/>
</dbReference>
<dbReference type="GO" id="GO:0004252">
    <property type="term" value="F:serine-type endopeptidase activity"/>
    <property type="evidence" value="ECO:0007669"/>
    <property type="project" value="UniProtKB-UniRule"/>
</dbReference>
<dbReference type="PRINTS" id="PR00726">
    <property type="entry name" value="LEXASERPTASE"/>
</dbReference>
<accession>K9EFP2</accession>
<evidence type="ECO:0000259" key="15">
    <source>
        <dbReference type="Pfam" id="PF01726"/>
    </source>
</evidence>
<dbReference type="Pfam" id="PF01726">
    <property type="entry name" value="LexA_DNA_bind"/>
    <property type="match status" value="1"/>
</dbReference>
<dbReference type="SUPFAM" id="SSF46785">
    <property type="entry name" value="Winged helix' DNA-binding domain"/>
    <property type="match status" value="1"/>
</dbReference>
<evidence type="ECO:0000256" key="8">
    <source>
        <dbReference type="ARBA" id="ARBA00023125"/>
    </source>
</evidence>
<keyword evidence="7 12" id="KW-0805">Transcription regulation</keyword>
<dbReference type="SUPFAM" id="SSF51306">
    <property type="entry name" value="LexA/Signal peptidase"/>
    <property type="match status" value="1"/>
</dbReference>
<keyword evidence="2 12" id="KW-0678">Repressor</keyword>
<keyword evidence="10 12" id="KW-0234">DNA repair</keyword>
<keyword evidence="8 12" id="KW-0238">DNA-binding</keyword>
<evidence type="ECO:0000256" key="6">
    <source>
        <dbReference type="ARBA" id="ARBA00022813"/>
    </source>
</evidence>
<dbReference type="CDD" id="cd06529">
    <property type="entry name" value="S24_LexA-like"/>
    <property type="match status" value="1"/>
</dbReference>
<dbReference type="HOGENOM" id="CLU_066192_45_0_11"/>
<name>K9EFP2_9ACTO</name>
<protein>
    <recommendedName>
        <fullName evidence="12">LexA repressor</fullName>
        <ecNumber evidence="12">3.4.21.88</ecNumber>
    </recommendedName>
</protein>
<evidence type="ECO:0000313" key="16">
    <source>
        <dbReference type="EMBL" id="EKU96069.1"/>
    </source>
</evidence>
<dbReference type="GO" id="GO:0009432">
    <property type="term" value="P:SOS response"/>
    <property type="evidence" value="ECO:0007669"/>
    <property type="project" value="UniProtKB-UniRule"/>
</dbReference>
<evidence type="ECO:0000313" key="17">
    <source>
        <dbReference type="Proteomes" id="UP000009888"/>
    </source>
</evidence>
<feature type="domain" description="Peptidase S24/S26A/S26B/S26C" evidence="14">
    <location>
        <begin position="132"/>
        <end position="244"/>
    </location>
</feature>
<feature type="active site" description="For autocatalytic cleavage activity" evidence="12">
    <location>
        <position position="174"/>
    </location>
</feature>
<dbReference type="Gene3D" id="1.10.10.10">
    <property type="entry name" value="Winged helix-like DNA-binding domain superfamily/Winged helix DNA-binding domain"/>
    <property type="match status" value="1"/>
</dbReference>
<dbReference type="RefSeq" id="WP_007000375.1">
    <property type="nucleotide sequence ID" value="NZ_JH992955.1"/>
</dbReference>
<dbReference type="STRING" id="202789.GCA_001457435_00230"/>
<comment type="catalytic activity">
    <reaction evidence="12">
        <text>Hydrolysis of Ala-|-Gly bond in repressor LexA.</text>
        <dbReference type="EC" id="3.4.21.88"/>
    </reaction>
</comment>
<dbReference type="GO" id="GO:0045892">
    <property type="term" value="P:negative regulation of DNA-templated transcription"/>
    <property type="evidence" value="ECO:0007669"/>
    <property type="project" value="UniProtKB-UniRule"/>
</dbReference>
<comment type="similarity">
    <text evidence="1 12 13">Belongs to the peptidase S24 family.</text>
</comment>
<keyword evidence="5 12" id="KW-0378">Hydrolase</keyword>
<dbReference type="InterPro" id="IPR015927">
    <property type="entry name" value="Peptidase_S24_S26A/B/C"/>
</dbReference>
<evidence type="ECO:0000256" key="12">
    <source>
        <dbReference type="HAMAP-Rule" id="MF_00015"/>
    </source>
</evidence>
<dbReference type="InterPro" id="IPR036390">
    <property type="entry name" value="WH_DNA-bd_sf"/>
</dbReference>
<dbReference type="GO" id="GO:0006508">
    <property type="term" value="P:proteolysis"/>
    <property type="evidence" value="ECO:0007669"/>
    <property type="project" value="InterPro"/>
</dbReference>
<sequence length="250" mass="27021">MTDFPQLTERQTDVLTCIAEGLTAHRFPPTIREICQAVGLSSPSSVKYQLDSLTELGYIRRDPRRPRTIELTDLGADWFSGNADSAPAASPVRGDAASFGVYIEDENVIPLRRPTYDDGTGEVEIPEAINVPVVGRIAAGSPILADQVVEDVFTLPRQLTGDGELFTLKVSGDSMIEAAICDGDWVVVRRQPVANNGEIVAAMIDGEATVKVLDRRGGHVTLLPRNINYDPIPADTAQVLGKVVMVLRAL</sequence>
<dbReference type="Gene3D" id="2.10.109.10">
    <property type="entry name" value="Umud Fragment, subunit A"/>
    <property type="match status" value="1"/>
</dbReference>
<dbReference type="InterPro" id="IPR036286">
    <property type="entry name" value="LexA/Signal_pep-like_sf"/>
</dbReference>
<dbReference type="Pfam" id="PF00717">
    <property type="entry name" value="Peptidase_S24"/>
    <property type="match status" value="1"/>
</dbReference>
<dbReference type="InterPro" id="IPR039418">
    <property type="entry name" value="LexA-like"/>
</dbReference>
<evidence type="ECO:0000256" key="9">
    <source>
        <dbReference type="ARBA" id="ARBA00023163"/>
    </source>
</evidence>
<evidence type="ECO:0000256" key="2">
    <source>
        <dbReference type="ARBA" id="ARBA00022491"/>
    </source>
</evidence>
<comment type="subunit">
    <text evidence="12">Homodimer.</text>
</comment>
<feature type="domain" description="LexA repressor DNA-binding" evidence="15">
    <location>
        <begin position="6"/>
        <end position="68"/>
    </location>
</feature>
<keyword evidence="4 12" id="KW-0227">DNA damage</keyword>
<dbReference type="InterPro" id="IPR006200">
    <property type="entry name" value="LexA"/>
</dbReference>
<dbReference type="FunFam" id="2.10.109.10:FF:000001">
    <property type="entry name" value="LexA repressor"/>
    <property type="match status" value="1"/>
</dbReference>
<keyword evidence="17" id="KW-1185">Reference proteome</keyword>
<dbReference type="NCBIfam" id="TIGR00498">
    <property type="entry name" value="lexA"/>
    <property type="match status" value="1"/>
</dbReference>
<dbReference type="InterPro" id="IPR006197">
    <property type="entry name" value="Peptidase_S24_LexA"/>
</dbReference>
<evidence type="ECO:0000256" key="3">
    <source>
        <dbReference type="ARBA" id="ARBA00022705"/>
    </source>
</evidence>
<dbReference type="InterPro" id="IPR050077">
    <property type="entry name" value="LexA_repressor"/>
</dbReference>
<reference evidence="16 17" key="1">
    <citation type="submission" date="2012-09" db="EMBL/GenBank/DDBJ databases">
        <title>The Genome Sequence of Actinobaculum massiliae ACS-171-V-COL2.</title>
        <authorList>
            <consortium name="The Broad Institute Genome Sequencing Platform"/>
            <person name="Earl A."/>
            <person name="Ward D."/>
            <person name="Feldgarden M."/>
            <person name="Gevers D."/>
            <person name="Saerens B."/>
            <person name="Vaneechoutte M."/>
            <person name="Walker B."/>
            <person name="Young S.K."/>
            <person name="Zeng Q."/>
            <person name="Gargeya S."/>
            <person name="Fitzgerald M."/>
            <person name="Haas B."/>
            <person name="Abouelleil A."/>
            <person name="Alvarado L."/>
            <person name="Arachchi H.M."/>
            <person name="Berlin A."/>
            <person name="Chapman S.B."/>
            <person name="Goldberg J."/>
            <person name="Griggs A."/>
            <person name="Gujja S."/>
            <person name="Hansen M."/>
            <person name="Howarth C."/>
            <person name="Imamovic A."/>
            <person name="Larimer J."/>
            <person name="McCowen C."/>
            <person name="Montmayeur A."/>
            <person name="Murphy C."/>
            <person name="Neiman D."/>
            <person name="Pearson M."/>
            <person name="Priest M."/>
            <person name="Roberts A."/>
            <person name="Saif S."/>
            <person name="Shea T."/>
            <person name="Sisk P."/>
            <person name="Sykes S."/>
            <person name="Wortman J."/>
            <person name="Nusbaum C."/>
            <person name="Birren B."/>
        </authorList>
    </citation>
    <scope>NUCLEOTIDE SEQUENCE [LARGE SCALE GENOMIC DNA]</scope>
    <source>
        <strain evidence="17">ACS-171-V-Col2</strain>
    </source>
</reference>
<dbReference type="GO" id="GO:0003677">
    <property type="term" value="F:DNA binding"/>
    <property type="evidence" value="ECO:0007669"/>
    <property type="project" value="UniProtKB-UniRule"/>
</dbReference>
<dbReference type="PATRIC" id="fig|883066.3.peg.159"/>
<comment type="function">
    <text evidence="12">Represses a number of genes involved in the response to DNA damage (SOS response), including recA and lexA. In the presence of single-stranded DNA, RecA interacts with LexA causing an autocatalytic cleavage which disrupts the DNA-binding part of LexA, leading to derepression of the SOS regulon and eventually DNA repair.</text>
</comment>
<evidence type="ECO:0000256" key="7">
    <source>
        <dbReference type="ARBA" id="ARBA00023015"/>
    </source>
</evidence>
<keyword evidence="6 12" id="KW-0068">Autocatalytic cleavage</keyword>
<feature type="site" description="Cleavage; by autolysis" evidence="12">
    <location>
        <begin position="139"/>
        <end position="140"/>
    </location>
</feature>